<dbReference type="PANTHER" id="PTHR43270:SF12">
    <property type="entry name" value="SUCCINYL-DIAMINOPIMELATE DESUCCINYLASE"/>
    <property type="match status" value="1"/>
</dbReference>
<dbReference type="Proteomes" id="UP000295722">
    <property type="component" value="Unassembled WGS sequence"/>
</dbReference>
<dbReference type="PANTHER" id="PTHR43270">
    <property type="entry name" value="BETA-ALA-HIS DIPEPTIDASE"/>
    <property type="match status" value="1"/>
</dbReference>
<dbReference type="Pfam" id="PF07687">
    <property type="entry name" value="M20_dimer"/>
    <property type="match status" value="1"/>
</dbReference>
<evidence type="ECO:0000256" key="3">
    <source>
        <dbReference type="ARBA" id="ARBA00022801"/>
    </source>
</evidence>
<comment type="caution">
    <text evidence="5">The sequence shown here is derived from an EMBL/GenBank/DDBJ whole genome shotgun (WGS) entry which is preliminary data.</text>
</comment>
<name>A0A4V2ZY78_9BURK</name>
<evidence type="ECO:0000313" key="5">
    <source>
        <dbReference type="EMBL" id="TDG19142.1"/>
    </source>
</evidence>
<dbReference type="GO" id="GO:0046872">
    <property type="term" value="F:metal ion binding"/>
    <property type="evidence" value="ECO:0007669"/>
    <property type="project" value="UniProtKB-KW"/>
</dbReference>
<feature type="domain" description="Peptidase M20 dimerisation" evidence="4">
    <location>
        <begin position="203"/>
        <end position="353"/>
    </location>
</feature>
<keyword evidence="2" id="KW-0479">Metal-binding</keyword>
<protein>
    <submittedName>
        <fullName evidence="5">M20 peptidase family dipeptidase</fullName>
    </submittedName>
</protein>
<dbReference type="Gene3D" id="3.30.70.360">
    <property type="match status" value="1"/>
</dbReference>
<evidence type="ECO:0000256" key="1">
    <source>
        <dbReference type="ARBA" id="ARBA00022670"/>
    </source>
</evidence>
<evidence type="ECO:0000313" key="6">
    <source>
        <dbReference type="Proteomes" id="UP000295722"/>
    </source>
</evidence>
<dbReference type="Gene3D" id="3.40.630.10">
    <property type="entry name" value="Zn peptidases"/>
    <property type="match status" value="1"/>
</dbReference>
<dbReference type="GO" id="GO:0006508">
    <property type="term" value="P:proteolysis"/>
    <property type="evidence" value="ECO:0007669"/>
    <property type="project" value="UniProtKB-KW"/>
</dbReference>
<keyword evidence="1" id="KW-0645">Protease</keyword>
<sequence>MTRSNALERVSRYFDSGGFLADLDRRVGYRTESEEVDHGATLLEYLEREIAPSLHELGFSTRIMDNPVAARGPFLIAHRHEGDDFPTVLSYGHGDVVRGHDSRWREGLTPWRVTVEGAHWFGRGTADNKGQHTINLAALRAVLAERGGRLGFNAKMIFEMGEEMGSPGLRDVCTALRDELAADVFIASDGPRVAAGRPTLFLGSRGVLGFELSVDLRDAAYHSGHWGGALRNPGVVLANAIASLVDAQGRITIDALRPPPLTGAIKNALAEVEVGGGDEDPDVDVDYGEPGLTPTERVFGWNTLEVLAFGAGNPAKPVYAIPGRASAICQLAYVVGTRCEGAEAAIREHLDRHGFSCVDLRISLHMPATRLDIDNPWVRWASNSVARTTGRAPVILPNIGGAVPNDIFADVLGLPTLWVPHSYPGCRQHAPDEHMLGGVAREGLRMMAGLFWDLGEGSGLPGAFQR</sequence>
<proteinExistence type="predicted"/>
<dbReference type="OrthoDB" id="9761532at2"/>
<dbReference type="AlphaFoldDB" id="A0A4V2ZY78"/>
<keyword evidence="6" id="KW-1185">Reference proteome</keyword>
<dbReference type="EMBL" id="SMRP01000024">
    <property type="protein sequence ID" value="TDG19142.1"/>
    <property type="molecule type" value="Genomic_DNA"/>
</dbReference>
<dbReference type="InterPro" id="IPR051458">
    <property type="entry name" value="Cyt/Met_Dipeptidase"/>
</dbReference>
<dbReference type="InterPro" id="IPR011650">
    <property type="entry name" value="Peptidase_M20_dimer"/>
</dbReference>
<gene>
    <name evidence="5" type="ORF">EYW47_31955</name>
</gene>
<reference evidence="5 6" key="1">
    <citation type="submission" date="2019-03" db="EMBL/GenBank/DDBJ databases">
        <title>Paraburkholderia sp. 4M-K11, isolated from subtropical forest soil.</title>
        <authorList>
            <person name="Gao Z.-H."/>
            <person name="Qiu L.-H."/>
        </authorList>
    </citation>
    <scope>NUCLEOTIDE SEQUENCE [LARGE SCALE GENOMIC DNA]</scope>
    <source>
        <strain evidence="5 6">4M-K11</strain>
    </source>
</reference>
<evidence type="ECO:0000259" key="4">
    <source>
        <dbReference type="Pfam" id="PF07687"/>
    </source>
</evidence>
<dbReference type="SUPFAM" id="SSF53187">
    <property type="entry name" value="Zn-dependent exopeptidases"/>
    <property type="match status" value="1"/>
</dbReference>
<dbReference type="NCBIfam" id="NF005478">
    <property type="entry name" value="PRK07079.1"/>
    <property type="match status" value="1"/>
</dbReference>
<evidence type="ECO:0000256" key="2">
    <source>
        <dbReference type="ARBA" id="ARBA00022723"/>
    </source>
</evidence>
<dbReference type="Pfam" id="PF01546">
    <property type="entry name" value="Peptidase_M20"/>
    <property type="match status" value="1"/>
</dbReference>
<dbReference type="GO" id="GO:0008233">
    <property type="term" value="F:peptidase activity"/>
    <property type="evidence" value="ECO:0007669"/>
    <property type="project" value="UniProtKB-KW"/>
</dbReference>
<accession>A0A4V2ZY78</accession>
<organism evidence="5 6">
    <name type="scientific">Paraburkholderia silviterrae</name>
    <dbReference type="NCBI Taxonomy" id="2528715"/>
    <lineage>
        <taxon>Bacteria</taxon>
        <taxon>Pseudomonadati</taxon>
        <taxon>Pseudomonadota</taxon>
        <taxon>Betaproteobacteria</taxon>
        <taxon>Burkholderiales</taxon>
        <taxon>Burkholderiaceae</taxon>
        <taxon>Paraburkholderia</taxon>
    </lineage>
</organism>
<dbReference type="RefSeq" id="WP_133198805.1">
    <property type="nucleotide sequence ID" value="NZ_JBHUCW010000057.1"/>
</dbReference>
<keyword evidence="3" id="KW-0378">Hydrolase</keyword>
<dbReference type="InterPro" id="IPR002933">
    <property type="entry name" value="Peptidase_M20"/>
</dbReference>